<evidence type="ECO:0000256" key="1">
    <source>
        <dbReference type="ARBA" id="ARBA00001927"/>
    </source>
</evidence>
<proteinExistence type="predicted"/>
<keyword evidence="7" id="KW-0003">3Fe-4S</keyword>
<accession>A0ABV9U4B2</accession>
<dbReference type="PROSITE" id="PS51379">
    <property type="entry name" value="4FE4S_FER_2"/>
    <property type="match status" value="1"/>
</dbReference>
<gene>
    <name evidence="9" type="ORF">ACFPCY_28770</name>
</gene>
<feature type="domain" description="4Fe-4S ferredoxin-type" evidence="8">
    <location>
        <begin position="1"/>
        <end position="29"/>
    </location>
</feature>
<evidence type="ECO:0000259" key="8">
    <source>
        <dbReference type="PROSITE" id="PS51379"/>
    </source>
</evidence>
<keyword evidence="5" id="KW-0408">Iron</keyword>
<name>A0ABV9U4B2_9ACTN</name>
<keyword evidence="4" id="KW-0249">Electron transport</keyword>
<dbReference type="InterPro" id="IPR017896">
    <property type="entry name" value="4Fe4S_Fe-S-bd"/>
</dbReference>
<dbReference type="Gene3D" id="3.30.70.20">
    <property type="match status" value="1"/>
</dbReference>
<dbReference type="RefSeq" id="WP_378260702.1">
    <property type="nucleotide sequence ID" value="NZ_JBHSIT010000009.1"/>
</dbReference>
<dbReference type="InterPro" id="IPR051269">
    <property type="entry name" value="Fe-S_cluster_ET"/>
</dbReference>
<evidence type="ECO:0000256" key="4">
    <source>
        <dbReference type="ARBA" id="ARBA00022982"/>
    </source>
</evidence>
<evidence type="ECO:0000256" key="2">
    <source>
        <dbReference type="ARBA" id="ARBA00022448"/>
    </source>
</evidence>
<comment type="cofactor">
    <cofactor evidence="1">
        <name>[3Fe-4S] cluster</name>
        <dbReference type="ChEBI" id="CHEBI:21137"/>
    </cofactor>
</comment>
<evidence type="ECO:0000256" key="6">
    <source>
        <dbReference type="ARBA" id="ARBA00023014"/>
    </source>
</evidence>
<evidence type="ECO:0000256" key="3">
    <source>
        <dbReference type="ARBA" id="ARBA00022723"/>
    </source>
</evidence>
<dbReference type="Pfam" id="PF13459">
    <property type="entry name" value="Fer4_15"/>
    <property type="match status" value="1"/>
</dbReference>
<sequence>MRVVADRERCLGAGQCVLHAPKVFDQSDEDGTVVLATDTPPEDQYEAVRLAADMCPNMVLSIEEDEPAAEDRST</sequence>
<keyword evidence="6" id="KW-0411">Iron-sulfur</keyword>
<keyword evidence="2" id="KW-0813">Transport</keyword>
<evidence type="ECO:0000313" key="10">
    <source>
        <dbReference type="Proteomes" id="UP001595872"/>
    </source>
</evidence>
<reference evidence="10" key="1">
    <citation type="journal article" date="2019" name="Int. J. Syst. Evol. Microbiol.">
        <title>The Global Catalogue of Microorganisms (GCM) 10K type strain sequencing project: providing services to taxonomists for standard genome sequencing and annotation.</title>
        <authorList>
            <consortium name="The Broad Institute Genomics Platform"/>
            <consortium name="The Broad Institute Genome Sequencing Center for Infectious Disease"/>
            <person name="Wu L."/>
            <person name="Ma J."/>
        </authorList>
    </citation>
    <scope>NUCLEOTIDE SEQUENCE [LARGE SCALE GENOMIC DNA]</scope>
    <source>
        <strain evidence="10">KLKA75</strain>
    </source>
</reference>
<evidence type="ECO:0000256" key="5">
    <source>
        <dbReference type="ARBA" id="ARBA00023004"/>
    </source>
</evidence>
<dbReference type="PANTHER" id="PTHR36923:SF3">
    <property type="entry name" value="FERREDOXIN"/>
    <property type="match status" value="1"/>
</dbReference>
<keyword evidence="10" id="KW-1185">Reference proteome</keyword>
<comment type="caution">
    <text evidence="9">The sequence shown here is derived from an EMBL/GenBank/DDBJ whole genome shotgun (WGS) entry which is preliminary data.</text>
</comment>
<dbReference type="EMBL" id="JBHSIT010000009">
    <property type="protein sequence ID" value="MFC4911330.1"/>
    <property type="molecule type" value="Genomic_DNA"/>
</dbReference>
<dbReference type="SUPFAM" id="SSF54862">
    <property type="entry name" value="4Fe-4S ferredoxins"/>
    <property type="match status" value="1"/>
</dbReference>
<evidence type="ECO:0000256" key="7">
    <source>
        <dbReference type="ARBA" id="ARBA00023291"/>
    </source>
</evidence>
<dbReference type="PANTHER" id="PTHR36923">
    <property type="entry name" value="FERREDOXIN"/>
    <property type="match status" value="1"/>
</dbReference>
<protein>
    <submittedName>
        <fullName evidence="9">Ferredoxin</fullName>
    </submittedName>
</protein>
<organism evidence="9 10">
    <name type="scientific">Actinomadura gamaensis</name>
    <dbReference type="NCBI Taxonomy" id="1763541"/>
    <lineage>
        <taxon>Bacteria</taxon>
        <taxon>Bacillati</taxon>
        <taxon>Actinomycetota</taxon>
        <taxon>Actinomycetes</taxon>
        <taxon>Streptosporangiales</taxon>
        <taxon>Thermomonosporaceae</taxon>
        <taxon>Actinomadura</taxon>
    </lineage>
</organism>
<dbReference type="Proteomes" id="UP001595872">
    <property type="component" value="Unassembled WGS sequence"/>
</dbReference>
<keyword evidence="3" id="KW-0479">Metal-binding</keyword>
<evidence type="ECO:0000313" key="9">
    <source>
        <dbReference type="EMBL" id="MFC4911330.1"/>
    </source>
</evidence>